<accession>A0A1Q2CKN5</accession>
<dbReference type="KEGG" id="tes:BW730_03110"/>
<dbReference type="Proteomes" id="UP000188145">
    <property type="component" value="Chromosome"/>
</dbReference>
<reference evidence="2" key="1">
    <citation type="submission" date="2017-02" db="EMBL/GenBank/DDBJ databases">
        <title>Tessaracoccus aquaemaris sp. nov., isolated from the intestine of a Korean rockfish, Sebastes schlegelii, in a marine aquaculture pond.</title>
        <authorList>
            <person name="Tak E.J."/>
            <person name="Bae J.-W."/>
        </authorList>
    </citation>
    <scope>NUCLEOTIDE SEQUENCE [LARGE SCALE GENOMIC DNA]</scope>
    <source>
        <strain evidence="2">NSG39</strain>
    </source>
</reference>
<evidence type="ECO:0000313" key="1">
    <source>
        <dbReference type="EMBL" id="AQP46669.1"/>
    </source>
</evidence>
<dbReference type="EMBL" id="CP019606">
    <property type="protein sequence ID" value="AQP46669.1"/>
    <property type="molecule type" value="Genomic_DNA"/>
</dbReference>
<dbReference type="OrthoDB" id="3732274at2"/>
<dbReference type="RefSeq" id="WP_077684977.1">
    <property type="nucleotide sequence ID" value="NZ_CP019606.1"/>
</dbReference>
<dbReference type="STRING" id="1332264.BW730_03110"/>
<organism evidence="1 2">
    <name type="scientific">Tessaracoccus aquimaris</name>
    <dbReference type="NCBI Taxonomy" id="1332264"/>
    <lineage>
        <taxon>Bacteria</taxon>
        <taxon>Bacillati</taxon>
        <taxon>Actinomycetota</taxon>
        <taxon>Actinomycetes</taxon>
        <taxon>Propionibacteriales</taxon>
        <taxon>Propionibacteriaceae</taxon>
        <taxon>Tessaracoccus</taxon>
    </lineage>
</organism>
<name>A0A1Q2CKN5_9ACTN</name>
<dbReference type="AlphaFoldDB" id="A0A1Q2CKN5"/>
<protein>
    <submittedName>
        <fullName evidence="1">Uncharacterized protein</fullName>
    </submittedName>
</protein>
<keyword evidence="2" id="KW-1185">Reference proteome</keyword>
<gene>
    <name evidence="1" type="ORF">BW730_03110</name>
</gene>
<proteinExistence type="predicted"/>
<sequence>MSLPTPRSAAPADQRRQELVAEALEALEGVEELPLEEQTARLTEAQSVLAGVLSNDPLTIQRGLPGVTT</sequence>
<evidence type="ECO:0000313" key="2">
    <source>
        <dbReference type="Proteomes" id="UP000188145"/>
    </source>
</evidence>